<dbReference type="PANTHER" id="PTHR36966">
    <property type="entry name" value="REP-ASSOCIATED TYROSINE TRANSPOSASE"/>
    <property type="match status" value="1"/>
</dbReference>
<dbReference type="InterPro" id="IPR036515">
    <property type="entry name" value="Transposase_17_sf"/>
</dbReference>
<evidence type="ECO:0000313" key="3">
    <source>
        <dbReference type="Proteomes" id="UP000782312"/>
    </source>
</evidence>
<evidence type="ECO:0000313" key="2">
    <source>
        <dbReference type="EMBL" id="MBI3126180.1"/>
    </source>
</evidence>
<dbReference type="InterPro" id="IPR002686">
    <property type="entry name" value="Transposase_17"/>
</dbReference>
<dbReference type="GO" id="GO:0043565">
    <property type="term" value="F:sequence-specific DNA binding"/>
    <property type="evidence" value="ECO:0007669"/>
    <property type="project" value="TreeGrafter"/>
</dbReference>
<dbReference type="GO" id="GO:0006313">
    <property type="term" value="P:DNA transposition"/>
    <property type="evidence" value="ECO:0007669"/>
    <property type="project" value="InterPro"/>
</dbReference>
<gene>
    <name evidence="2" type="ORF">HYZ11_01075</name>
</gene>
<protein>
    <submittedName>
        <fullName evidence="2">Transposase</fullName>
    </submittedName>
</protein>
<organism evidence="2 3">
    <name type="scientific">Tectimicrobiota bacterium</name>
    <dbReference type="NCBI Taxonomy" id="2528274"/>
    <lineage>
        <taxon>Bacteria</taxon>
        <taxon>Pseudomonadati</taxon>
        <taxon>Nitrospinota/Tectimicrobiota group</taxon>
        <taxon>Candidatus Tectimicrobiota</taxon>
    </lineage>
</organism>
<dbReference type="InterPro" id="IPR052715">
    <property type="entry name" value="RAYT_transposase"/>
</dbReference>
<name>A0A932HV08_UNCTE</name>
<sequence length="187" mass="21445">MKFNPGIHRRRSVRLKGWDYASRGAYFVTVCAHGRECAFGEVRSGRVALNEAGRVVESAWNDLPRHYPRAGLDAFVVMPNHVHGILVIGKGSYVGADFKSAPTDMKPMRRHPLSEIVRAFKAFSTRRINLLRQTPGHPLWQRNYYEHIIRGEDELNPAREYVLHNPLKWAEDENYPGNVKRNKQVGT</sequence>
<dbReference type="Proteomes" id="UP000782312">
    <property type="component" value="Unassembled WGS sequence"/>
</dbReference>
<dbReference type="SMART" id="SM01321">
    <property type="entry name" value="Y1_Tnp"/>
    <property type="match status" value="1"/>
</dbReference>
<comment type="caution">
    <text evidence="2">The sequence shown here is derived from an EMBL/GenBank/DDBJ whole genome shotgun (WGS) entry which is preliminary data.</text>
</comment>
<dbReference type="PANTHER" id="PTHR36966:SF1">
    <property type="entry name" value="REP-ASSOCIATED TYROSINE TRANSPOSASE"/>
    <property type="match status" value="1"/>
</dbReference>
<dbReference type="GO" id="GO:0004803">
    <property type="term" value="F:transposase activity"/>
    <property type="evidence" value="ECO:0007669"/>
    <property type="project" value="InterPro"/>
</dbReference>
<dbReference type="Gene3D" id="3.30.70.1290">
    <property type="entry name" value="Transposase IS200-like"/>
    <property type="match status" value="1"/>
</dbReference>
<accession>A0A932HV08</accession>
<evidence type="ECO:0000259" key="1">
    <source>
        <dbReference type="SMART" id="SM01321"/>
    </source>
</evidence>
<proteinExistence type="predicted"/>
<dbReference type="AlphaFoldDB" id="A0A932HV08"/>
<reference evidence="2" key="1">
    <citation type="submission" date="2020-07" db="EMBL/GenBank/DDBJ databases">
        <title>Huge and variable diversity of episymbiotic CPR bacteria and DPANN archaea in groundwater ecosystems.</title>
        <authorList>
            <person name="He C.Y."/>
            <person name="Keren R."/>
            <person name="Whittaker M."/>
            <person name="Farag I.F."/>
            <person name="Doudna J."/>
            <person name="Cate J.H.D."/>
            <person name="Banfield J.F."/>
        </authorList>
    </citation>
    <scope>NUCLEOTIDE SEQUENCE</scope>
    <source>
        <strain evidence="2">NC_groundwater_763_Ag_S-0.2um_68_21</strain>
    </source>
</reference>
<dbReference type="SUPFAM" id="SSF143422">
    <property type="entry name" value="Transposase IS200-like"/>
    <property type="match status" value="1"/>
</dbReference>
<feature type="domain" description="Transposase IS200-like" evidence="1">
    <location>
        <begin position="21"/>
        <end position="165"/>
    </location>
</feature>
<dbReference type="EMBL" id="JACPUR010000001">
    <property type="protein sequence ID" value="MBI3126180.1"/>
    <property type="molecule type" value="Genomic_DNA"/>
</dbReference>